<evidence type="ECO:0000313" key="2">
    <source>
        <dbReference type="Proteomes" id="UP000265520"/>
    </source>
</evidence>
<sequence>YLFNLIGPLIGCPALQDQCCRILSALLISCKKHLSADITSMLGEQLQFLVSKLVACCIPSERKESHDSFISKGLPLLRTFTLESDPSMHDYIKELEPFPELKIFDQIRKFHEELCHTYSIRDHILKVKNYNLLAY</sequence>
<dbReference type="Proteomes" id="UP000265520">
    <property type="component" value="Unassembled WGS sequence"/>
</dbReference>
<dbReference type="AlphaFoldDB" id="A0A392MNY5"/>
<reference evidence="1 2" key="1">
    <citation type="journal article" date="2018" name="Front. Plant Sci.">
        <title>Red Clover (Trifolium pratense) and Zigzag Clover (T. medium) - A Picture of Genomic Similarities and Differences.</title>
        <authorList>
            <person name="Dluhosova J."/>
            <person name="Istvanek J."/>
            <person name="Nedelnik J."/>
            <person name="Repkova J."/>
        </authorList>
    </citation>
    <scope>NUCLEOTIDE SEQUENCE [LARGE SCALE GENOMIC DNA]</scope>
    <source>
        <strain evidence="2">cv. 10/8</strain>
        <tissue evidence="1">Leaf</tissue>
    </source>
</reference>
<gene>
    <name evidence="1" type="ORF">A2U01_0009232</name>
</gene>
<keyword evidence="1" id="KW-0723">Serine/threonine-protein kinase</keyword>
<name>A0A392MNY5_9FABA</name>
<dbReference type="InterPro" id="IPR038980">
    <property type="entry name" value="ATM_plant"/>
</dbReference>
<evidence type="ECO:0000313" key="1">
    <source>
        <dbReference type="EMBL" id="MCH88348.1"/>
    </source>
</evidence>
<keyword evidence="1" id="KW-0808">Transferase</keyword>
<keyword evidence="1" id="KW-0418">Kinase</keyword>
<proteinExistence type="predicted"/>
<protein>
    <submittedName>
        <fullName evidence="1">Serine/threonine protein kinase ATM</fullName>
    </submittedName>
</protein>
<dbReference type="GO" id="GO:0004674">
    <property type="term" value="F:protein serine/threonine kinase activity"/>
    <property type="evidence" value="ECO:0007669"/>
    <property type="project" value="UniProtKB-KW"/>
</dbReference>
<comment type="caution">
    <text evidence="1">The sequence shown here is derived from an EMBL/GenBank/DDBJ whole genome shotgun (WGS) entry which is preliminary data.</text>
</comment>
<keyword evidence="2" id="KW-1185">Reference proteome</keyword>
<feature type="non-terminal residue" evidence="1">
    <location>
        <position position="1"/>
    </location>
</feature>
<dbReference type="PANTHER" id="PTHR37079">
    <property type="entry name" value="SERINE/THREONINE-PROTEIN KINASE ATM"/>
    <property type="match status" value="1"/>
</dbReference>
<dbReference type="EMBL" id="LXQA010013993">
    <property type="protein sequence ID" value="MCH88348.1"/>
    <property type="molecule type" value="Genomic_DNA"/>
</dbReference>
<dbReference type="PANTHER" id="PTHR37079:SF4">
    <property type="entry name" value="SERINE_THREONINE-PROTEIN KINASE ATM"/>
    <property type="match status" value="1"/>
</dbReference>
<accession>A0A392MNY5</accession>
<organism evidence="1 2">
    <name type="scientific">Trifolium medium</name>
    <dbReference type="NCBI Taxonomy" id="97028"/>
    <lineage>
        <taxon>Eukaryota</taxon>
        <taxon>Viridiplantae</taxon>
        <taxon>Streptophyta</taxon>
        <taxon>Embryophyta</taxon>
        <taxon>Tracheophyta</taxon>
        <taxon>Spermatophyta</taxon>
        <taxon>Magnoliopsida</taxon>
        <taxon>eudicotyledons</taxon>
        <taxon>Gunneridae</taxon>
        <taxon>Pentapetalae</taxon>
        <taxon>rosids</taxon>
        <taxon>fabids</taxon>
        <taxon>Fabales</taxon>
        <taxon>Fabaceae</taxon>
        <taxon>Papilionoideae</taxon>
        <taxon>50 kb inversion clade</taxon>
        <taxon>NPAAA clade</taxon>
        <taxon>Hologalegina</taxon>
        <taxon>IRL clade</taxon>
        <taxon>Trifolieae</taxon>
        <taxon>Trifolium</taxon>
    </lineage>
</organism>
<dbReference type="GO" id="GO:0006974">
    <property type="term" value="P:DNA damage response"/>
    <property type="evidence" value="ECO:0007669"/>
    <property type="project" value="InterPro"/>
</dbReference>